<proteinExistence type="predicted"/>
<dbReference type="EMBL" id="CP098754">
    <property type="protein sequence ID" value="WIH94551.1"/>
    <property type="molecule type" value="Genomic_DNA"/>
</dbReference>
<dbReference type="Proteomes" id="UP001242021">
    <property type="component" value="Chromosome"/>
</dbReference>
<dbReference type="RefSeq" id="WP_014935145.1">
    <property type="nucleotide sequence ID" value="NZ_CP098752.1"/>
</dbReference>
<dbReference type="AlphaFoldDB" id="A0AAJ6KBG0"/>
<gene>
    <name evidence="1" type="ORF">NEH99_09660</name>
</gene>
<reference evidence="1" key="1">
    <citation type="submission" date="2022-06" db="EMBL/GenBank/DDBJ databases">
        <title>Brachyspira pilosicoli from pigs in Switzerland.</title>
        <authorList>
            <person name="Schmitt S."/>
            <person name="Arnold M."/>
            <person name="Rossano A."/>
            <person name="Perreten V."/>
        </authorList>
    </citation>
    <scope>NUCLEOTIDE SEQUENCE</scope>
    <source>
        <strain evidence="1">MEI4028</strain>
    </source>
</reference>
<evidence type="ECO:0000313" key="1">
    <source>
        <dbReference type="EMBL" id="WIH94551.1"/>
    </source>
</evidence>
<name>A0AAJ6KBG0_BRAPL</name>
<accession>A0AAJ6KBG0</accession>
<sequence>MKNITVEDCTLTTDNATAKATIIDAPSTKVKAEGKGVYKTPLKVQVEGATQGSFTQTAPSTGTIISTAKKVKADNILVILEGDKTNTPVQCPASDPNTGATTTIPVTVTIQAAGQTKVKGA</sequence>
<protein>
    <submittedName>
        <fullName evidence="1">Uncharacterized protein</fullName>
    </submittedName>
</protein>
<organism evidence="1 2">
    <name type="scientific">Brachyspira pilosicoli</name>
    <name type="common">Serpulina pilosicoli</name>
    <dbReference type="NCBI Taxonomy" id="52584"/>
    <lineage>
        <taxon>Bacteria</taxon>
        <taxon>Pseudomonadati</taxon>
        <taxon>Spirochaetota</taxon>
        <taxon>Spirochaetia</taxon>
        <taxon>Brachyspirales</taxon>
        <taxon>Brachyspiraceae</taxon>
        <taxon>Brachyspira</taxon>
    </lineage>
</organism>
<evidence type="ECO:0000313" key="2">
    <source>
        <dbReference type="Proteomes" id="UP001242021"/>
    </source>
</evidence>